<dbReference type="GO" id="GO:0046872">
    <property type="term" value="F:metal ion binding"/>
    <property type="evidence" value="ECO:0007669"/>
    <property type="project" value="UniProtKB-KW"/>
</dbReference>
<keyword evidence="4" id="KW-0004">4Fe-4S</keyword>
<dbReference type="NCBIfam" id="TIGR02179">
    <property type="entry name" value="PorD_KorD"/>
    <property type="match status" value="1"/>
</dbReference>
<dbReference type="PANTHER" id="PTHR43724:SF1">
    <property type="entry name" value="PYRUVATE SYNTHASE SUBUNIT PORD"/>
    <property type="match status" value="1"/>
</dbReference>
<dbReference type="Pfam" id="PF13187">
    <property type="entry name" value="Fer4_9"/>
    <property type="match status" value="1"/>
</dbReference>
<keyword evidence="8" id="KW-0408">Iron</keyword>
<dbReference type="InterPro" id="IPR011898">
    <property type="entry name" value="PorD_KorD"/>
</dbReference>
<evidence type="ECO:0000256" key="8">
    <source>
        <dbReference type="ARBA" id="ARBA00023004"/>
    </source>
</evidence>
<comment type="subunit">
    <text evidence="2">Heterotetramer of one alpha, one beta, one delta and one gamma chain.</text>
</comment>
<protein>
    <submittedName>
        <fullName evidence="11">Pyruvate synthase subunit PorD</fullName>
    </submittedName>
</protein>
<evidence type="ECO:0000256" key="3">
    <source>
        <dbReference type="ARBA" id="ARBA00022448"/>
    </source>
</evidence>
<keyword evidence="9" id="KW-0411">Iron-sulfur</keyword>
<keyword evidence="7" id="KW-0249">Electron transport</keyword>
<evidence type="ECO:0000313" key="11">
    <source>
        <dbReference type="EMBL" id="QNO41201.1"/>
    </source>
</evidence>
<dbReference type="PROSITE" id="PS00198">
    <property type="entry name" value="4FE4S_FER_1"/>
    <property type="match status" value="1"/>
</dbReference>
<feature type="domain" description="4Fe-4S ferredoxin-type" evidence="10">
    <location>
        <begin position="55"/>
        <end position="84"/>
    </location>
</feature>
<name>A0A7G9XZL7_9EURY</name>
<gene>
    <name evidence="11" type="primary">porD</name>
    <name evidence="11" type="ORF">JNOLDJLP_00026</name>
    <name evidence="12" type="ORF">OAEIHDOC_00026</name>
</gene>
<keyword evidence="11" id="KW-0670">Pyruvate</keyword>
<dbReference type="Gene3D" id="3.30.70.20">
    <property type="match status" value="1"/>
</dbReference>
<dbReference type="AlphaFoldDB" id="A0A7G9XZL7"/>
<evidence type="ECO:0000256" key="2">
    <source>
        <dbReference type="ARBA" id="ARBA00011595"/>
    </source>
</evidence>
<accession>A0A7G9XZL7</accession>
<keyword evidence="3" id="KW-0813">Transport</keyword>
<evidence type="ECO:0000256" key="4">
    <source>
        <dbReference type="ARBA" id="ARBA00022485"/>
    </source>
</evidence>
<evidence type="ECO:0000256" key="5">
    <source>
        <dbReference type="ARBA" id="ARBA00022723"/>
    </source>
</evidence>
<keyword evidence="5" id="KW-0479">Metal-binding</keyword>
<evidence type="ECO:0000256" key="1">
    <source>
        <dbReference type="ARBA" id="ARBA00001966"/>
    </source>
</evidence>
<dbReference type="EMBL" id="MT630653">
    <property type="protein sequence ID" value="QNO41605.1"/>
    <property type="molecule type" value="Genomic_DNA"/>
</dbReference>
<dbReference type="InterPro" id="IPR017900">
    <property type="entry name" value="4Fe4S_Fe_S_CS"/>
</dbReference>
<dbReference type="GO" id="GO:0051539">
    <property type="term" value="F:4 iron, 4 sulfur cluster binding"/>
    <property type="evidence" value="ECO:0007669"/>
    <property type="project" value="UniProtKB-KW"/>
</dbReference>
<dbReference type="SUPFAM" id="SSF54862">
    <property type="entry name" value="4Fe-4S ferredoxins"/>
    <property type="match status" value="1"/>
</dbReference>
<reference evidence="11" key="1">
    <citation type="submission" date="2020-06" db="EMBL/GenBank/DDBJ databases">
        <title>Unique genomic features of the anaerobic methanotrophic archaea.</title>
        <authorList>
            <person name="Chadwick G.L."/>
            <person name="Skennerton C.T."/>
            <person name="Laso-Perez R."/>
            <person name="Leu A.O."/>
            <person name="Speth D.R."/>
            <person name="Yu H."/>
            <person name="Morgan-Lang C."/>
            <person name="Hatzenpichler R."/>
            <person name="Goudeau D."/>
            <person name="Malmstrom R."/>
            <person name="Brazelton W.J."/>
            <person name="Woyke T."/>
            <person name="Hallam S.J."/>
            <person name="Tyson G.W."/>
            <person name="Wegener G."/>
            <person name="Boetius A."/>
            <person name="Orphan V."/>
        </authorList>
    </citation>
    <scope>NUCLEOTIDE SEQUENCE</scope>
</reference>
<dbReference type="PROSITE" id="PS51379">
    <property type="entry name" value="4FE4S_FER_2"/>
    <property type="match status" value="2"/>
</dbReference>
<proteinExistence type="predicted"/>
<evidence type="ECO:0000313" key="12">
    <source>
        <dbReference type="EMBL" id="QNO41605.1"/>
    </source>
</evidence>
<comment type="cofactor">
    <cofactor evidence="1">
        <name>[4Fe-4S] cluster</name>
        <dbReference type="ChEBI" id="CHEBI:49883"/>
    </cofactor>
</comment>
<dbReference type="PANTHER" id="PTHR43724">
    <property type="entry name" value="PYRUVATE SYNTHASE SUBUNIT PORD"/>
    <property type="match status" value="1"/>
</dbReference>
<dbReference type="InterPro" id="IPR017896">
    <property type="entry name" value="4Fe4S_Fe-S-bd"/>
</dbReference>
<sequence>MIPHAPIGEPGSSLANKTGSWRIFIPVFSAELCNGCGTCETFCPEGVVHKRADSDTFIADYDYCKGCGICAYECPKDAIKMILEEK</sequence>
<evidence type="ECO:0000256" key="7">
    <source>
        <dbReference type="ARBA" id="ARBA00022982"/>
    </source>
</evidence>
<dbReference type="GO" id="GO:0016625">
    <property type="term" value="F:oxidoreductase activity, acting on the aldehyde or oxo group of donors, iron-sulfur protein as acceptor"/>
    <property type="evidence" value="ECO:0007669"/>
    <property type="project" value="InterPro"/>
</dbReference>
<evidence type="ECO:0000256" key="6">
    <source>
        <dbReference type="ARBA" id="ARBA00022737"/>
    </source>
</evidence>
<dbReference type="EMBL" id="MT630607">
    <property type="protein sequence ID" value="QNO41201.1"/>
    <property type="molecule type" value="Genomic_DNA"/>
</dbReference>
<keyword evidence="6" id="KW-0677">Repeat</keyword>
<evidence type="ECO:0000259" key="10">
    <source>
        <dbReference type="PROSITE" id="PS51379"/>
    </source>
</evidence>
<feature type="domain" description="4Fe-4S ferredoxin-type" evidence="10">
    <location>
        <begin position="24"/>
        <end position="53"/>
    </location>
</feature>
<organism evidence="11">
    <name type="scientific">Candidatus Methanogaster sp. ANME-2c ERB4</name>
    <dbReference type="NCBI Taxonomy" id="2759911"/>
    <lineage>
        <taxon>Archaea</taxon>
        <taxon>Methanobacteriati</taxon>
        <taxon>Methanobacteriota</taxon>
        <taxon>Stenosarchaea group</taxon>
        <taxon>Methanomicrobia</taxon>
        <taxon>Methanosarcinales</taxon>
        <taxon>ANME-2 cluster</taxon>
        <taxon>Candidatus Methanogasteraceae</taxon>
        <taxon>Candidatus Methanogaster</taxon>
    </lineage>
</organism>
<evidence type="ECO:0000256" key="9">
    <source>
        <dbReference type="ARBA" id="ARBA00023014"/>
    </source>
</evidence>